<sequence>MYMKAPCLLPAVIAVDDCHNPTGSSQEHYEQVNDYTSAAPILRQGMIGSFVGERT</sequence>
<dbReference type="Proteomes" id="UP000504636">
    <property type="component" value="Unplaced"/>
</dbReference>
<dbReference type="GeneID" id="54461398"/>
<evidence type="ECO:0000313" key="3">
    <source>
        <dbReference type="RefSeq" id="XP_033574339.1"/>
    </source>
</evidence>
<keyword evidence="2" id="KW-1185">Reference proteome</keyword>
<reference evidence="1 3" key="1">
    <citation type="journal article" date="2020" name="Stud. Mycol.">
        <title>101 Dothideomycetes genomes: a test case for predicting lifestyles and emergence of pathogens.</title>
        <authorList>
            <person name="Haridas S."/>
            <person name="Albert R."/>
            <person name="Binder M."/>
            <person name="Bloem J."/>
            <person name="Labutti K."/>
            <person name="Salamov A."/>
            <person name="Andreopoulos B."/>
            <person name="Baker S."/>
            <person name="Barry K."/>
            <person name="Bills G."/>
            <person name="Bluhm B."/>
            <person name="Cannon C."/>
            <person name="Castanera R."/>
            <person name="Culley D."/>
            <person name="Daum C."/>
            <person name="Ezra D."/>
            <person name="Gonzalez J."/>
            <person name="Henrissat B."/>
            <person name="Kuo A."/>
            <person name="Liang C."/>
            <person name="Lipzen A."/>
            <person name="Lutzoni F."/>
            <person name="Magnuson J."/>
            <person name="Mondo S."/>
            <person name="Nolan M."/>
            <person name="Ohm R."/>
            <person name="Pangilinan J."/>
            <person name="Park H.-J."/>
            <person name="Ramirez L."/>
            <person name="Alfaro M."/>
            <person name="Sun H."/>
            <person name="Tritt A."/>
            <person name="Yoshinaga Y."/>
            <person name="Zwiers L.-H."/>
            <person name="Turgeon B."/>
            <person name="Goodwin S."/>
            <person name="Spatafora J."/>
            <person name="Crous P."/>
            <person name="Grigoriev I."/>
        </authorList>
    </citation>
    <scope>NUCLEOTIDE SEQUENCE</scope>
    <source>
        <strain evidence="1 3">CBS 304.34</strain>
    </source>
</reference>
<evidence type="ECO:0000313" key="1">
    <source>
        <dbReference type="EMBL" id="KAF2807375.1"/>
    </source>
</evidence>
<evidence type="ECO:0000313" key="2">
    <source>
        <dbReference type="Proteomes" id="UP000504636"/>
    </source>
</evidence>
<dbReference type="AlphaFoldDB" id="A0A6A6YH87"/>
<dbReference type="EMBL" id="MU003705">
    <property type="protein sequence ID" value="KAF2807375.1"/>
    <property type="molecule type" value="Genomic_DNA"/>
</dbReference>
<proteinExistence type="predicted"/>
<dbReference type="RefSeq" id="XP_033574339.1">
    <property type="nucleotide sequence ID" value="XM_033720505.1"/>
</dbReference>
<gene>
    <name evidence="1 3" type="ORF">BDZ99DRAFT_465271</name>
</gene>
<protein>
    <submittedName>
        <fullName evidence="1 3">Uncharacterized protein</fullName>
    </submittedName>
</protein>
<reference evidence="3" key="3">
    <citation type="submission" date="2025-04" db="UniProtKB">
        <authorList>
            <consortium name="RefSeq"/>
        </authorList>
    </citation>
    <scope>IDENTIFICATION</scope>
    <source>
        <strain evidence="3">CBS 304.34</strain>
    </source>
</reference>
<accession>A0A6A6YH87</accession>
<name>A0A6A6YH87_9PEZI</name>
<reference evidence="3" key="2">
    <citation type="submission" date="2020-04" db="EMBL/GenBank/DDBJ databases">
        <authorList>
            <consortium name="NCBI Genome Project"/>
        </authorList>
    </citation>
    <scope>NUCLEOTIDE SEQUENCE</scope>
    <source>
        <strain evidence="3">CBS 304.34</strain>
    </source>
</reference>
<organism evidence="1">
    <name type="scientific">Mytilinidion resinicola</name>
    <dbReference type="NCBI Taxonomy" id="574789"/>
    <lineage>
        <taxon>Eukaryota</taxon>
        <taxon>Fungi</taxon>
        <taxon>Dikarya</taxon>
        <taxon>Ascomycota</taxon>
        <taxon>Pezizomycotina</taxon>
        <taxon>Dothideomycetes</taxon>
        <taxon>Pleosporomycetidae</taxon>
        <taxon>Mytilinidiales</taxon>
        <taxon>Mytilinidiaceae</taxon>
        <taxon>Mytilinidion</taxon>
    </lineage>
</organism>